<accession>A0ABR4A043</accession>
<reference evidence="1 2" key="1">
    <citation type="submission" date="2024-09" db="EMBL/GenBank/DDBJ databases">
        <title>Rethinking Asexuality: The Enigmatic Case of Functional Sexual Genes in Lepraria (Stereocaulaceae).</title>
        <authorList>
            <person name="Doellman M."/>
            <person name="Sun Y."/>
            <person name="Barcenas-Pena A."/>
            <person name="Lumbsch H.T."/>
            <person name="Grewe F."/>
        </authorList>
    </citation>
    <scope>NUCLEOTIDE SEQUENCE [LARGE SCALE GENOMIC DNA]</scope>
    <source>
        <strain evidence="1 2">Mercado 3170</strain>
    </source>
</reference>
<protein>
    <submittedName>
        <fullName evidence="1">Uncharacterized protein</fullName>
    </submittedName>
</protein>
<dbReference type="EMBL" id="JBEFKJ010000032">
    <property type="protein sequence ID" value="KAL2038430.1"/>
    <property type="molecule type" value="Genomic_DNA"/>
</dbReference>
<dbReference type="Proteomes" id="UP001590950">
    <property type="component" value="Unassembled WGS sequence"/>
</dbReference>
<keyword evidence="2" id="KW-1185">Reference proteome</keyword>
<proteinExistence type="predicted"/>
<dbReference type="InterPro" id="IPR008930">
    <property type="entry name" value="Terpenoid_cyclase/PrenylTrfase"/>
</dbReference>
<comment type="caution">
    <text evidence="1">The sequence shown here is derived from an EMBL/GenBank/DDBJ whole genome shotgun (WGS) entry which is preliminary data.</text>
</comment>
<name>A0ABR4A043_9LECA</name>
<dbReference type="SUPFAM" id="SSF48239">
    <property type="entry name" value="Terpenoid cyclases/Protein prenyltransferases"/>
    <property type="match status" value="1"/>
</dbReference>
<evidence type="ECO:0000313" key="2">
    <source>
        <dbReference type="Proteomes" id="UP001590950"/>
    </source>
</evidence>
<sequence>MTISYLQDHFRKQKGVLGFAPTVLPDADDTAKTILTLNHLGGKMDPEQMIKHFKTKHNHFCTYPGERNASFSANCNVLQALLSCHEAQKYTSEISSITTFLCDSWWAGTARDKWNHSLQYSMMLLSGALMRLLELCDQGVLKLSAALLQDQVPIVLTQLVNRTLLTQYNTGAWGANELLEATAYGVLTLAVVFTLPWIECLKEDIRIAMQKGQRFLIQAQGDWNKPQYLWIEKVTYGSRRLSEAYCLAAMRPSISSHAWSKQRSNLVDVTEKSISKFSELISSLTIFQGEPLWRLKASAIEGYAFLPLLKSARMDILPR</sequence>
<dbReference type="Gene3D" id="1.50.10.20">
    <property type="match status" value="1"/>
</dbReference>
<organism evidence="1 2">
    <name type="scientific">Stereocaulon virgatum</name>
    <dbReference type="NCBI Taxonomy" id="373712"/>
    <lineage>
        <taxon>Eukaryota</taxon>
        <taxon>Fungi</taxon>
        <taxon>Dikarya</taxon>
        <taxon>Ascomycota</taxon>
        <taxon>Pezizomycotina</taxon>
        <taxon>Lecanoromycetes</taxon>
        <taxon>OSLEUM clade</taxon>
        <taxon>Lecanoromycetidae</taxon>
        <taxon>Lecanorales</taxon>
        <taxon>Lecanorineae</taxon>
        <taxon>Stereocaulaceae</taxon>
        <taxon>Stereocaulon</taxon>
    </lineage>
</organism>
<gene>
    <name evidence="1" type="ORF">N7G274_008769</name>
</gene>
<evidence type="ECO:0000313" key="1">
    <source>
        <dbReference type="EMBL" id="KAL2038430.1"/>
    </source>
</evidence>